<protein>
    <recommendedName>
        <fullName evidence="10">ABC transmembrane type-1 domain-containing protein</fullName>
    </recommendedName>
</protein>
<dbReference type="Pfam" id="PF00528">
    <property type="entry name" value="BPD_transp_1"/>
    <property type="match status" value="2"/>
</dbReference>
<accession>A0ABP7KKC8</accession>
<feature type="domain" description="ABC transmembrane type-1" evidence="10">
    <location>
        <begin position="367"/>
        <end position="555"/>
    </location>
</feature>
<evidence type="ECO:0000256" key="8">
    <source>
        <dbReference type="ARBA" id="ARBA00023136"/>
    </source>
</evidence>
<evidence type="ECO:0000256" key="1">
    <source>
        <dbReference type="ARBA" id="ARBA00004429"/>
    </source>
</evidence>
<keyword evidence="12" id="KW-1185">Reference proteome</keyword>
<reference evidence="12" key="1">
    <citation type="journal article" date="2019" name="Int. J. Syst. Evol. Microbiol.">
        <title>The Global Catalogue of Microorganisms (GCM) 10K type strain sequencing project: providing services to taxonomists for standard genome sequencing and annotation.</title>
        <authorList>
            <consortium name="The Broad Institute Genomics Platform"/>
            <consortium name="The Broad Institute Genome Sequencing Center for Infectious Disease"/>
            <person name="Wu L."/>
            <person name="Ma J."/>
        </authorList>
    </citation>
    <scope>NUCLEOTIDE SEQUENCE [LARGE SCALE GENOMIC DNA]</scope>
    <source>
        <strain evidence="12">JCM 17201</strain>
    </source>
</reference>
<evidence type="ECO:0000313" key="12">
    <source>
        <dbReference type="Proteomes" id="UP001499994"/>
    </source>
</evidence>
<evidence type="ECO:0000256" key="9">
    <source>
        <dbReference type="RuleBase" id="RU363032"/>
    </source>
</evidence>
<evidence type="ECO:0000256" key="2">
    <source>
        <dbReference type="ARBA" id="ARBA00007069"/>
    </source>
</evidence>
<feature type="domain" description="ABC transmembrane type-1" evidence="10">
    <location>
        <begin position="73"/>
        <end position="279"/>
    </location>
</feature>
<keyword evidence="7 9" id="KW-1133">Transmembrane helix</keyword>
<feature type="transmembrane region" description="Helical" evidence="9">
    <location>
        <begin position="373"/>
        <end position="393"/>
    </location>
</feature>
<evidence type="ECO:0000256" key="4">
    <source>
        <dbReference type="ARBA" id="ARBA00022475"/>
    </source>
</evidence>
<feature type="transmembrane region" description="Helical" evidence="9">
    <location>
        <begin position="487"/>
        <end position="516"/>
    </location>
</feature>
<dbReference type="EMBL" id="BAABDG010000002">
    <property type="protein sequence ID" value="GAA3880277.1"/>
    <property type="molecule type" value="Genomic_DNA"/>
</dbReference>
<proteinExistence type="inferred from homology"/>
<feature type="transmembrane region" description="Helical" evidence="9">
    <location>
        <begin position="152"/>
        <end position="179"/>
    </location>
</feature>
<dbReference type="Gene3D" id="1.10.3720.10">
    <property type="entry name" value="MetI-like"/>
    <property type="match status" value="2"/>
</dbReference>
<name>A0ABP7KKC8_9GAMM</name>
<keyword evidence="8 9" id="KW-0472">Membrane</keyword>
<feature type="transmembrane region" description="Helical" evidence="9">
    <location>
        <begin position="77"/>
        <end position="101"/>
    </location>
</feature>
<sequence length="570" mass="61528">MVVNTFAQSPAAPPRARWRGAALLATLPLLLFLLLFFVWPILGLLKEGFLVDGQWSLAHYLHLWNTPVYRLVLENTFFIALAVTLGCIVTSYPLAWLMAAVRPAMTKFLFFAILLPFWSSALVRTTGWIALLQQNGPLNTLLMTVHITQQPIAFLYNFTAVMIGMVHVLMPFIVLPLYASFRSLDSTLLLAAKSLGADAPGIFFRVILPLTRPGMVAGAIIVFMNAVGYYITPSLMGGPAQRMMASLISYNITEELNWGIAAALACVLLLATLLALWVFNTLFGLNSLMAGSSAKGSQSAINAVPSGAGGKACALAGTLVAVFLILPLVIVIPMSFGTNEFPTFPPPQYGLRWYVHFFTDAKWMAALGQSVHIGLLVTLLSMLLGASAALGLHKLSGPHRSWLETLFIIPMSVPAIIIAVALYYLCGPLGLINNSVALIIGHTVLATPYTFITLSAALKSFDKNLELAAYSLGAPPWQMFRRVMLPALLPGLISGAIFAFVTSFDDVIMALFLTTIRNRTLPKLMYEGLAFDFDPTVIAASCVLIAATAGILLLQSLLTAHGGKHADSAR</sequence>
<evidence type="ECO:0000256" key="7">
    <source>
        <dbReference type="ARBA" id="ARBA00022989"/>
    </source>
</evidence>
<dbReference type="CDD" id="cd06261">
    <property type="entry name" value="TM_PBP2"/>
    <property type="match status" value="2"/>
</dbReference>
<dbReference type="PANTHER" id="PTHR42929">
    <property type="entry name" value="INNER MEMBRANE ABC TRANSPORTER PERMEASE PROTEIN YDCU-RELATED-RELATED"/>
    <property type="match status" value="1"/>
</dbReference>
<dbReference type="SUPFAM" id="SSF161098">
    <property type="entry name" value="MetI-like"/>
    <property type="match status" value="2"/>
</dbReference>
<dbReference type="PANTHER" id="PTHR42929:SF5">
    <property type="entry name" value="ABC TRANSPORTER PERMEASE PROTEIN"/>
    <property type="match status" value="1"/>
</dbReference>
<organism evidence="11 12">
    <name type="scientific">Gibbsiella dentisursi</name>
    <dbReference type="NCBI Taxonomy" id="796890"/>
    <lineage>
        <taxon>Bacteria</taxon>
        <taxon>Pseudomonadati</taxon>
        <taxon>Pseudomonadota</taxon>
        <taxon>Gammaproteobacteria</taxon>
        <taxon>Enterobacterales</taxon>
        <taxon>Yersiniaceae</taxon>
        <taxon>Gibbsiella</taxon>
    </lineage>
</organism>
<dbReference type="InterPro" id="IPR035906">
    <property type="entry name" value="MetI-like_sf"/>
</dbReference>
<evidence type="ECO:0000313" key="11">
    <source>
        <dbReference type="EMBL" id="GAA3880277.1"/>
    </source>
</evidence>
<dbReference type="Proteomes" id="UP001499994">
    <property type="component" value="Unassembled WGS sequence"/>
</dbReference>
<keyword evidence="5" id="KW-0997">Cell inner membrane</keyword>
<evidence type="ECO:0000256" key="6">
    <source>
        <dbReference type="ARBA" id="ARBA00022692"/>
    </source>
</evidence>
<evidence type="ECO:0000256" key="5">
    <source>
        <dbReference type="ARBA" id="ARBA00022519"/>
    </source>
</evidence>
<feature type="transmembrane region" description="Helical" evidence="9">
    <location>
        <begin position="256"/>
        <end position="279"/>
    </location>
</feature>
<feature type="transmembrane region" description="Helical" evidence="9">
    <location>
        <begin position="405"/>
        <end position="425"/>
    </location>
</feature>
<keyword evidence="3 9" id="KW-0813">Transport</keyword>
<comment type="caution">
    <text evidence="11">The sequence shown here is derived from an EMBL/GenBank/DDBJ whole genome shotgun (WGS) entry which is preliminary data.</text>
</comment>
<keyword evidence="4" id="KW-1003">Cell membrane</keyword>
<feature type="transmembrane region" description="Helical" evidence="9">
    <location>
        <begin position="312"/>
        <end position="336"/>
    </location>
</feature>
<keyword evidence="6 9" id="KW-0812">Transmembrane</keyword>
<feature type="transmembrane region" description="Helical" evidence="9">
    <location>
        <begin position="21"/>
        <end position="42"/>
    </location>
</feature>
<dbReference type="RefSeq" id="WP_279026663.1">
    <property type="nucleotide sequence ID" value="NZ_BAABDG010000002.1"/>
</dbReference>
<dbReference type="PROSITE" id="PS50928">
    <property type="entry name" value="ABC_TM1"/>
    <property type="match status" value="2"/>
</dbReference>
<feature type="transmembrane region" description="Helical" evidence="9">
    <location>
        <begin position="108"/>
        <end position="132"/>
    </location>
</feature>
<feature type="transmembrane region" description="Helical" evidence="9">
    <location>
        <begin position="536"/>
        <end position="554"/>
    </location>
</feature>
<feature type="transmembrane region" description="Helical" evidence="9">
    <location>
        <begin position="437"/>
        <end position="458"/>
    </location>
</feature>
<dbReference type="InterPro" id="IPR000515">
    <property type="entry name" value="MetI-like"/>
</dbReference>
<evidence type="ECO:0000256" key="3">
    <source>
        <dbReference type="ARBA" id="ARBA00022448"/>
    </source>
</evidence>
<comment type="subcellular location">
    <subcellularLocation>
        <location evidence="1">Cell inner membrane</location>
        <topology evidence="1">Multi-pass membrane protein</topology>
    </subcellularLocation>
    <subcellularLocation>
        <location evidence="9">Cell membrane</location>
        <topology evidence="9">Multi-pass membrane protein</topology>
    </subcellularLocation>
</comment>
<gene>
    <name evidence="11" type="ORF">GCM10022405_02200</name>
</gene>
<evidence type="ECO:0000259" key="10">
    <source>
        <dbReference type="PROSITE" id="PS50928"/>
    </source>
</evidence>
<feature type="transmembrane region" description="Helical" evidence="9">
    <location>
        <begin position="215"/>
        <end position="236"/>
    </location>
</feature>
<comment type="similarity">
    <text evidence="2">Belongs to the binding-protein-dependent transport system permease family. CysTW subfamily.</text>
</comment>